<dbReference type="GeneID" id="60320777"/>
<dbReference type="EMBL" id="MH632120">
    <property type="protein sequence ID" value="AXN53294.1"/>
    <property type="molecule type" value="Genomic_DNA"/>
</dbReference>
<proteinExistence type="predicted"/>
<sequence>MTSPEVCVDPVAEIVNTFVGVLKDVFDPDPEGPCPPLVGTTANVRFFAGEGAPLAAWNAHAEGEGCDDPFLWVRVMRRYRSRTFPAPVAASESDIICDMPKVVAVEIGVGRCAVVDQEPSWDDYAREAQISLDDSWRIESAVCAVTKRLAAKSYRVGADTIAPVGPEGGVIAWTAVVYVGY</sequence>
<dbReference type="RefSeq" id="YP_009949373.1">
    <property type="nucleotide sequence ID" value="NC_051580.1"/>
</dbReference>
<gene>
    <name evidence="1" type="primary">22</name>
    <name evidence="1" type="ORF">PBI_THONKO_22</name>
</gene>
<name>A0A346FC69_9CAUD</name>
<dbReference type="KEGG" id="vg:60320777"/>
<accession>A0A346FC69</accession>
<organism evidence="1 2">
    <name type="scientific">Mycobacterium phage Thonko</name>
    <dbReference type="NCBI Taxonomy" id="2282910"/>
    <lineage>
        <taxon>Viruses</taxon>
        <taxon>Duplodnaviria</taxon>
        <taxon>Heunggongvirae</taxon>
        <taxon>Uroviricota</taxon>
        <taxon>Caudoviricetes</taxon>
        <taxon>Bclasvirinae</taxon>
        <taxon>Thonkovirus</taxon>
        <taxon>Thonkovirus thonko</taxon>
    </lineage>
</organism>
<protein>
    <submittedName>
        <fullName evidence="1">Uncharacterized protein</fullName>
    </submittedName>
</protein>
<dbReference type="Proteomes" id="UP000259812">
    <property type="component" value="Genome"/>
</dbReference>
<evidence type="ECO:0000313" key="2">
    <source>
        <dbReference type="Proteomes" id="UP000259812"/>
    </source>
</evidence>
<reference evidence="2" key="1">
    <citation type="submission" date="2018-07" db="EMBL/GenBank/DDBJ databases">
        <authorList>
            <person name="Quirk P.G."/>
            <person name="Krulwich T.A."/>
        </authorList>
    </citation>
    <scope>NUCLEOTIDE SEQUENCE [LARGE SCALE GENOMIC DNA]</scope>
</reference>
<evidence type="ECO:0000313" key="1">
    <source>
        <dbReference type="EMBL" id="AXN53294.1"/>
    </source>
</evidence>
<keyword evidence="2" id="KW-1185">Reference proteome</keyword>